<keyword evidence="1" id="KW-0614">Plasmid</keyword>
<dbReference type="eggNOG" id="COG5424">
    <property type="taxonomic scope" value="Bacteria"/>
</dbReference>
<name>A2SN81_METPP</name>
<dbReference type="SMART" id="SM01236">
    <property type="entry name" value="Haem_oxygenase_2"/>
    <property type="match status" value="1"/>
</dbReference>
<geneLocation type="plasmid" evidence="1 2">
    <name>RPME01</name>
</geneLocation>
<gene>
    <name evidence="1" type="ordered locus">Mpe_B0245</name>
</gene>
<reference evidence="1 2" key="1">
    <citation type="journal article" date="2007" name="J. Bacteriol.">
        <title>Whole-genome analysis of the methyl tert-butyl ether-degrading beta-proteobacterium Methylibium petroleiphilum PM1.</title>
        <authorList>
            <person name="Kane S.R."/>
            <person name="Chakicherla A.Y."/>
            <person name="Chain P.S.G."/>
            <person name="Schmidt R."/>
            <person name="Shin M.W."/>
            <person name="Legler T.C."/>
            <person name="Scow K.M."/>
            <person name="Larimer F.W."/>
            <person name="Lucas S.M."/>
            <person name="Richardson P.M."/>
            <person name="Hristova K.R."/>
        </authorList>
    </citation>
    <scope>NUCLEOTIDE SEQUENCE [LARGE SCALE GENOMIC DNA]</scope>
    <source>
        <strain evidence="2">ATCC BAA-1232 / LMG 22953 / PM1</strain>
        <plasmid evidence="1 2">RPME01</plasmid>
    </source>
</reference>
<dbReference type="InterPro" id="IPR016084">
    <property type="entry name" value="Haem_Oase-like_multi-hlx"/>
</dbReference>
<dbReference type="Proteomes" id="UP000000366">
    <property type="component" value="Plasmid RPME01"/>
</dbReference>
<organism evidence="1 2">
    <name type="scientific">Methylibium petroleiphilum (strain ATCC BAA-1232 / LMG 22953 / PM1)</name>
    <dbReference type="NCBI Taxonomy" id="420662"/>
    <lineage>
        <taxon>Bacteria</taxon>
        <taxon>Pseudomonadati</taxon>
        <taxon>Pseudomonadota</taxon>
        <taxon>Betaproteobacteria</taxon>
        <taxon>Burkholderiales</taxon>
        <taxon>Sphaerotilaceae</taxon>
        <taxon>Methylibium</taxon>
    </lineage>
</organism>
<dbReference type="Pfam" id="PF14518">
    <property type="entry name" value="Haem_oxygenas_2"/>
    <property type="match status" value="1"/>
</dbReference>
<evidence type="ECO:0008006" key="3">
    <source>
        <dbReference type="Google" id="ProtNLM"/>
    </source>
</evidence>
<dbReference type="SUPFAM" id="SSF48613">
    <property type="entry name" value="Heme oxygenase-like"/>
    <property type="match status" value="1"/>
</dbReference>
<accession>A2SN81</accession>
<evidence type="ECO:0000313" key="1">
    <source>
        <dbReference type="EMBL" id="ABM97020.1"/>
    </source>
</evidence>
<keyword evidence="2" id="KW-1185">Reference proteome</keyword>
<protein>
    <recommendedName>
        <fullName evidence="3">Iron-containing redox enzyme family protein</fullName>
    </recommendedName>
</protein>
<dbReference type="AlphaFoldDB" id="A2SN81"/>
<sequence length="242" mass="27112">MIPFFLDLVSRTDEARRAFELHPVVTHAAANGMTLQRYRRLLLELYHVVWHFNTVSAAGASRLQDTHKQVRYFLYEHMHEESGHEEWVLADLEQMGVTRDIALNHRPSHYTLALVGYYYYAADRKHPASVLGMLYALEVIASVYGGTLTSAVKESLLLDDERGVSFISSHATLDAEHMADLKTVLDTIEDDEAKDAIEEAVLLTFNHLTHIMVEAHLEEGDISGAPAVNAEHFAISAEKAAA</sequence>
<dbReference type="EMBL" id="CP000556">
    <property type="protein sequence ID" value="ABM97020.1"/>
    <property type="molecule type" value="Genomic_DNA"/>
</dbReference>
<dbReference type="KEGG" id="mpt:Mpe_B0245"/>
<evidence type="ECO:0000313" key="2">
    <source>
        <dbReference type="Proteomes" id="UP000000366"/>
    </source>
</evidence>
<proteinExistence type="predicted"/>
<dbReference type="RefSeq" id="WP_011831608.1">
    <property type="nucleotide sequence ID" value="NC_008826.1"/>
</dbReference>
<dbReference type="HOGENOM" id="CLU_105859_0_0_4"/>
<dbReference type="Gene3D" id="1.20.910.10">
    <property type="entry name" value="Heme oxygenase-like"/>
    <property type="match status" value="1"/>
</dbReference>